<evidence type="ECO:0000313" key="2">
    <source>
        <dbReference type="EMBL" id="EDO37091.1"/>
    </source>
</evidence>
<dbReference type="PANTHER" id="PTHR31493:SF1">
    <property type="entry name" value="PROTEIN C19ORF12"/>
    <property type="match status" value="1"/>
</dbReference>
<dbReference type="OMA" id="CFAQGAC"/>
<evidence type="ECO:0000313" key="3">
    <source>
        <dbReference type="Proteomes" id="UP000001593"/>
    </source>
</evidence>
<dbReference type="Proteomes" id="UP000001593">
    <property type="component" value="Unassembled WGS sequence"/>
</dbReference>
<protein>
    <submittedName>
        <fullName evidence="2">Uncharacterized protein</fullName>
    </submittedName>
</protein>
<organism evidence="2 3">
    <name type="scientific">Nematostella vectensis</name>
    <name type="common">Starlet sea anemone</name>
    <dbReference type="NCBI Taxonomy" id="45351"/>
    <lineage>
        <taxon>Eukaryota</taxon>
        <taxon>Metazoa</taxon>
        <taxon>Cnidaria</taxon>
        <taxon>Anthozoa</taxon>
        <taxon>Hexacorallia</taxon>
        <taxon>Actiniaria</taxon>
        <taxon>Edwardsiidae</taxon>
        <taxon>Nematostella</taxon>
    </lineage>
</organism>
<dbReference type="Pfam" id="PF20721">
    <property type="entry name" value="C19orf12"/>
    <property type="match status" value="1"/>
</dbReference>
<dbReference type="AlphaFoldDB" id="A7SGY2"/>
<name>A7SGY2_NEMVE</name>
<sequence>MTYVSPEDFITLLALLCSETRYKIVQRKGRVKGGVFAGLGATVGGVCSGPVGAVIGGLVGGTVGTWTAKQTEISLEQFLIDMNKEQREDLFRYMRYLADDSKAKSFVGLNAEVATNWMLKRRYMDVFLCYLKNELKLTVVE</sequence>
<dbReference type="EMBL" id="DS469655">
    <property type="protein sequence ID" value="EDO37091.1"/>
    <property type="molecule type" value="Genomic_DNA"/>
</dbReference>
<dbReference type="STRING" id="45351.A7SGY2"/>
<proteinExistence type="inferred from homology"/>
<dbReference type="OrthoDB" id="5976774at2759"/>
<comment type="similarity">
    <text evidence="1">Belongs to the C19orf12 family.</text>
</comment>
<dbReference type="HOGENOM" id="CLU_1827602_0_0_1"/>
<dbReference type="KEGG" id="nve:5508556"/>
<dbReference type="PANTHER" id="PTHR31493">
    <property type="entry name" value="NAZO FAMILY MEMBER"/>
    <property type="match status" value="1"/>
</dbReference>
<reference evidence="2 3" key="1">
    <citation type="journal article" date="2007" name="Science">
        <title>Sea anemone genome reveals ancestral eumetazoan gene repertoire and genomic organization.</title>
        <authorList>
            <person name="Putnam N.H."/>
            <person name="Srivastava M."/>
            <person name="Hellsten U."/>
            <person name="Dirks B."/>
            <person name="Chapman J."/>
            <person name="Salamov A."/>
            <person name="Terry A."/>
            <person name="Shapiro H."/>
            <person name="Lindquist E."/>
            <person name="Kapitonov V.V."/>
            <person name="Jurka J."/>
            <person name="Genikhovich G."/>
            <person name="Grigoriev I.V."/>
            <person name="Lucas S.M."/>
            <person name="Steele R.E."/>
            <person name="Finnerty J.R."/>
            <person name="Technau U."/>
            <person name="Martindale M.Q."/>
            <person name="Rokhsar D.S."/>
        </authorList>
    </citation>
    <scope>NUCLEOTIDE SEQUENCE [LARGE SCALE GENOMIC DNA]</scope>
    <source>
        <strain evidence="3">CH2 X CH6</strain>
    </source>
</reference>
<evidence type="ECO:0000256" key="1">
    <source>
        <dbReference type="ARBA" id="ARBA00029457"/>
    </source>
</evidence>
<dbReference type="InParanoid" id="A7SGY2"/>
<gene>
    <name evidence="2" type="ORF">NEMVEDRAFT_v1g212118</name>
</gene>
<accession>A7SGY2</accession>
<dbReference type="InterPro" id="IPR033369">
    <property type="entry name" value="C19orf12"/>
</dbReference>
<keyword evidence="3" id="KW-1185">Reference proteome</keyword>